<organism evidence="2 3">
    <name type="scientific">Ilyodon furcidens</name>
    <name type="common">goldbreast splitfin</name>
    <dbReference type="NCBI Taxonomy" id="33524"/>
    <lineage>
        <taxon>Eukaryota</taxon>
        <taxon>Metazoa</taxon>
        <taxon>Chordata</taxon>
        <taxon>Craniata</taxon>
        <taxon>Vertebrata</taxon>
        <taxon>Euteleostomi</taxon>
        <taxon>Actinopterygii</taxon>
        <taxon>Neopterygii</taxon>
        <taxon>Teleostei</taxon>
        <taxon>Neoteleostei</taxon>
        <taxon>Acanthomorphata</taxon>
        <taxon>Ovalentaria</taxon>
        <taxon>Atherinomorphae</taxon>
        <taxon>Cyprinodontiformes</taxon>
        <taxon>Goodeidae</taxon>
        <taxon>Ilyodon</taxon>
    </lineage>
</organism>
<protein>
    <submittedName>
        <fullName evidence="2">Uncharacterized protein</fullName>
    </submittedName>
</protein>
<dbReference type="Proteomes" id="UP001482620">
    <property type="component" value="Unassembled WGS sequence"/>
</dbReference>
<keyword evidence="1" id="KW-1133">Transmembrane helix</keyword>
<reference evidence="2 3" key="1">
    <citation type="submission" date="2021-06" db="EMBL/GenBank/DDBJ databases">
        <authorList>
            <person name="Palmer J.M."/>
        </authorList>
    </citation>
    <scope>NUCLEOTIDE SEQUENCE [LARGE SCALE GENOMIC DNA]</scope>
    <source>
        <strain evidence="3">if_2019</strain>
        <tissue evidence="2">Muscle</tissue>
    </source>
</reference>
<keyword evidence="1" id="KW-0472">Membrane</keyword>
<name>A0ABV0V241_9TELE</name>
<proteinExistence type="predicted"/>
<keyword evidence="1" id="KW-0812">Transmembrane</keyword>
<feature type="transmembrane region" description="Helical" evidence="1">
    <location>
        <begin position="53"/>
        <end position="71"/>
    </location>
</feature>
<dbReference type="EMBL" id="JAHRIQ010093489">
    <property type="protein sequence ID" value="MEQ2251433.1"/>
    <property type="molecule type" value="Genomic_DNA"/>
</dbReference>
<accession>A0ABV0V241</accession>
<keyword evidence="3" id="KW-1185">Reference proteome</keyword>
<evidence type="ECO:0000313" key="2">
    <source>
        <dbReference type="EMBL" id="MEQ2251433.1"/>
    </source>
</evidence>
<gene>
    <name evidence="2" type="ORF">ILYODFUR_010888</name>
</gene>
<evidence type="ECO:0000256" key="1">
    <source>
        <dbReference type="SAM" id="Phobius"/>
    </source>
</evidence>
<comment type="caution">
    <text evidence="2">The sequence shown here is derived from an EMBL/GenBank/DDBJ whole genome shotgun (WGS) entry which is preliminary data.</text>
</comment>
<evidence type="ECO:0000313" key="3">
    <source>
        <dbReference type="Proteomes" id="UP001482620"/>
    </source>
</evidence>
<sequence length="202" mass="22425">MMLPPLYFTVGLLCSGKGITVPGHVHHYTLENMSPGIYDIFIRATTIAGTGPAGNLANVHIVVLMLIFLLAQMKMVKQKLFQGVPDPANSTLSHWNPETSMESKKLVVEQDKPEVSYPEVFLLDKLQEVEKTHSFLRINNPQIFAYLQPSSPPAKASDKGYIRNMSKTQSVTDLSTSLCIYSNVLCSQFNQNLPPPLLPCSY</sequence>